<name>A0A023EKK9_AEDAL</name>
<feature type="region of interest" description="Disordered" evidence="1">
    <location>
        <begin position="138"/>
        <end position="181"/>
    </location>
</feature>
<reference evidence="2" key="1">
    <citation type="journal article" date="2014" name="PLoS Negl. Trop. Dis.">
        <title>Identification and characterization of seminal fluid proteins in the Asian tiger mosquito, Aedes albopictus.</title>
        <authorList>
            <person name="Boes K.E."/>
            <person name="Ribeiro J.M."/>
            <person name="Wong A."/>
            <person name="Harrington L.C."/>
            <person name="Wolfner M.F."/>
            <person name="Sirot L.K."/>
        </authorList>
    </citation>
    <scope>NUCLEOTIDE SEQUENCE</scope>
    <source>
        <tissue evidence="2">Reproductive organs</tissue>
    </source>
</reference>
<feature type="non-terminal residue" evidence="2">
    <location>
        <position position="234"/>
    </location>
</feature>
<accession>A0A023EKK9</accession>
<feature type="non-terminal residue" evidence="2">
    <location>
        <position position="1"/>
    </location>
</feature>
<feature type="region of interest" description="Disordered" evidence="1">
    <location>
        <begin position="31"/>
        <end position="124"/>
    </location>
</feature>
<evidence type="ECO:0000313" key="2">
    <source>
        <dbReference type="EMBL" id="JAC09682.1"/>
    </source>
</evidence>
<feature type="compositionally biased region" description="Low complexity" evidence="1">
    <location>
        <begin position="103"/>
        <end position="124"/>
    </location>
</feature>
<dbReference type="EMBL" id="GAPW01003916">
    <property type="protein sequence ID" value="JAC09682.1"/>
    <property type="molecule type" value="mRNA"/>
</dbReference>
<dbReference type="VEuPathDB" id="VectorBase:AALF003864"/>
<feature type="compositionally biased region" description="Low complexity" evidence="1">
    <location>
        <begin position="39"/>
        <end position="56"/>
    </location>
</feature>
<sequence length="234" mass="25659">RKARKVNPLWCVDIRKKGDISESADMFQAHSRITRSNEASPSSSPMAAAAAASGAALNTSTDSNLDDDPNSSIMNKVRSRVSSILPDALSKWFSPAKRPRDTGSGSNEPNNSGGSGSPAGRNGNLLRRENRLRQFGFGESELADAERQQQQRNQYDPEEDDGEEEEDEDHAPPIRKKKRMEEGFNATEVDFNEDLSAVPGPVVSTSLPSIVAVRFRRQRQAFTFPNTTGMHSPV</sequence>
<evidence type="ECO:0000256" key="1">
    <source>
        <dbReference type="SAM" id="MobiDB-lite"/>
    </source>
</evidence>
<dbReference type="VEuPathDB" id="VectorBase:AALC636_029809"/>
<proteinExistence type="evidence at transcript level"/>
<dbReference type="AlphaFoldDB" id="A0A023EKK9"/>
<feature type="compositionally biased region" description="Acidic residues" evidence="1">
    <location>
        <begin position="156"/>
        <end position="169"/>
    </location>
</feature>
<protein>
    <submittedName>
        <fullName evidence="2">Putative secreted protein</fullName>
    </submittedName>
</protein>
<dbReference type="VEuPathDB" id="VectorBase:AALFPA_060561"/>
<organism evidence="2">
    <name type="scientific">Aedes albopictus</name>
    <name type="common">Asian tiger mosquito</name>
    <name type="synonym">Stegomyia albopicta</name>
    <dbReference type="NCBI Taxonomy" id="7160"/>
    <lineage>
        <taxon>Eukaryota</taxon>
        <taxon>Metazoa</taxon>
        <taxon>Ecdysozoa</taxon>
        <taxon>Arthropoda</taxon>
        <taxon>Hexapoda</taxon>
        <taxon>Insecta</taxon>
        <taxon>Pterygota</taxon>
        <taxon>Neoptera</taxon>
        <taxon>Endopterygota</taxon>
        <taxon>Diptera</taxon>
        <taxon>Nematocera</taxon>
        <taxon>Culicoidea</taxon>
        <taxon>Culicidae</taxon>
        <taxon>Culicinae</taxon>
        <taxon>Aedini</taxon>
        <taxon>Aedes</taxon>
        <taxon>Stegomyia</taxon>
    </lineage>
</organism>